<proteinExistence type="inferred from homology"/>
<evidence type="ECO:0000313" key="10">
    <source>
        <dbReference type="Proteomes" id="UP001500956"/>
    </source>
</evidence>
<reference evidence="10" key="1">
    <citation type="journal article" date="2019" name="Int. J. Syst. Evol. Microbiol.">
        <title>The Global Catalogue of Microorganisms (GCM) 10K type strain sequencing project: providing services to taxonomists for standard genome sequencing and annotation.</title>
        <authorList>
            <consortium name="The Broad Institute Genomics Platform"/>
            <consortium name="The Broad Institute Genome Sequencing Center for Infectious Disease"/>
            <person name="Wu L."/>
            <person name="Ma J."/>
        </authorList>
    </citation>
    <scope>NUCLEOTIDE SEQUENCE [LARGE SCALE GENOMIC DNA]</scope>
    <source>
        <strain evidence="10">JCM 18063</strain>
    </source>
</reference>
<evidence type="ECO:0000256" key="1">
    <source>
        <dbReference type="ARBA" id="ARBA00004370"/>
    </source>
</evidence>
<evidence type="ECO:0000256" key="8">
    <source>
        <dbReference type="HAMAP-Rule" id="MF_01416"/>
    </source>
</evidence>
<dbReference type="Gene3D" id="1.10.520.20">
    <property type="entry name" value="N-terminal domain of the delta subunit of the F1F0-ATP synthase"/>
    <property type="match status" value="1"/>
</dbReference>
<keyword evidence="6 8" id="KW-0139">CF(1)</keyword>
<comment type="function">
    <text evidence="8">This protein is part of the stalk that links CF(0) to CF(1). It either transmits conformational changes from CF(0) to CF(1) or is implicated in proton conduction.</text>
</comment>
<keyword evidence="10" id="KW-1185">Reference proteome</keyword>
<evidence type="ECO:0000256" key="4">
    <source>
        <dbReference type="ARBA" id="ARBA00023065"/>
    </source>
</evidence>
<gene>
    <name evidence="8" type="primary">atpH</name>
    <name evidence="9" type="ORF">GCM10023216_08170</name>
</gene>
<dbReference type="EMBL" id="BAABID010000004">
    <property type="protein sequence ID" value="GAA4721361.1"/>
    <property type="molecule type" value="Genomic_DNA"/>
</dbReference>
<comment type="subcellular location">
    <subcellularLocation>
        <location evidence="8">Cell membrane</location>
        <topology evidence="8">Peripheral membrane protein</topology>
    </subcellularLocation>
    <subcellularLocation>
        <location evidence="1">Membrane</location>
    </subcellularLocation>
</comment>
<protein>
    <recommendedName>
        <fullName evidence="8">ATP synthase subunit delta</fullName>
    </recommendedName>
    <alternativeName>
        <fullName evidence="8">ATP synthase F(1) sector subunit delta</fullName>
    </alternativeName>
    <alternativeName>
        <fullName evidence="8">F-type ATPase subunit delta</fullName>
        <shortName evidence="8">F-ATPase subunit delta</shortName>
    </alternativeName>
</protein>
<keyword evidence="8" id="KW-1003">Cell membrane</keyword>
<dbReference type="PRINTS" id="PR00125">
    <property type="entry name" value="ATPASEDELTA"/>
</dbReference>
<evidence type="ECO:0000256" key="7">
    <source>
        <dbReference type="ARBA" id="ARBA00023310"/>
    </source>
</evidence>
<sequence length="271" mass="28787">MRGTSGASLAAAQERFEPVLRSAGADATTLGEQLFVVVTALDGSGALRRSLADPSREGDDKAQVVRTVLAGGFDERVIDLVSGLARSRWSSEADLTDALERLGVDAVLAGAEARQALETVEDELFRLTRALAGQRDVRQALSDPTTEASRRAALVDDLLDGKVDPVTLVLARRATTAPRGRRFVPSLTWFGDVAAERRHRLVASVTSGSVLTAAQEERLGGILERAYGRPVQLNVTVDPAVVGGLRIQVGADVVDSTVLTRLADARRRLAG</sequence>
<dbReference type="PROSITE" id="PS00389">
    <property type="entry name" value="ATPASE_DELTA"/>
    <property type="match status" value="1"/>
</dbReference>
<dbReference type="Pfam" id="PF00213">
    <property type="entry name" value="OSCP"/>
    <property type="match status" value="1"/>
</dbReference>
<evidence type="ECO:0000313" key="9">
    <source>
        <dbReference type="EMBL" id="GAA4721361.1"/>
    </source>
</evidence>
<comment type="similarity">
    <text evidence="8">Belongs to the ATPase delta chain family.</text>
</comment>
<keyword evidence="7 8" id="KW-0066">ATP synthesis</keyword>
<dbReference type="InterPro" id="IPR026015">
    <property type="entry name" value="ATP_synth_OSCP/delta_N_sf"/>
</dbReference>
<evidence type="ECO:0000256" key="5">
    <source>
        <dbReference type="ARBA" id="ARBA00023136"/>
    </source>
</evidence>
<dbReference type="InterPro" id="IPR020781">
    <property type="entry name" value="ATPase_OSCP/d_CS"/>
</dbReference>
<comment type="function">
    <text evidence="8">F(1)F(0) ATP synthase produces ATP from ADP in the presence of a proton or sodium gradient. F-type ATPases consist of two structural domains, F(1) containing the extramembraneous catalytic core and F(0) containing the membrane proton channel, linked together by a central stalk and a peripheral stalk. During catalysis, ATP synthesis in the catalytic domain of F(1) is coupled via a rotary mechanism of the central stalk subunits to proton translocation.</text>
</comment>
<evidence type="ECO:0000256" key="3">
    <source>
        <dbReference type="ARBA" id="ARBA00022781"/>
    </source>
</evidence>
<evidence type="ECO:0000256" key="2">
    <source>
        <dbReference type="ARBA" id="ARBA00022448"/>
    </source>
</evidence>
<name>A0ABP8Y5D3_9MICO</name>
<dbReference type="Proteomes" id="UP001500956">
    <property type="component" value="Unassembled WGS sequence"/>
</dbReference>
<organism evidence="9 10">
    <name type="scientific">Isoptericola chiayiensis</name>
    <dbReference type="NCBI Taxonomy" id="579446"/>
    <lineage>
        <taxon>Bacteria</taxon>
        <taxon>Bacillati</taxon>
        <taxon>Actinomycetota</taxon>
        <taxon>Actinomycetes</taxon>
        <taxon>Micrococcales</taxon>
        <taxon>Promicromonosporaceae</taxon>
        <taxon>Isoptericola</taxon>
    </lineage>
</organism>
<keyword evidence="5 8" id="KW-0472">Membrane</keyword>
<evidence type="ECO:0000256" key="6">
    <source>
        <dbReference type="ARBA" id="ARBA00023196"/>
    </source>
</evidence>
<keyword evidence="3 8" id="KW-0375">Hydrogen ion transport</keyword>
<dbReference type="PANTHER" id="PTHR11910">
    <property type="entry name" value="ATP SYNTHASE DELTA CHAIN"/>
    <property type="match status" value="1"/>
</dbReference>
<dbReference type="HAMAP" id="MF_01416">
    <property type="entry name" value="ATP_synth_delta_bact"/>
    <property type="match status" value="1"/>
</dbReference>
<dbReference type="InterPro" id="IPR000711">
    <property type="entry name" value="ATPase_OSCP/dsu"/>
</dbReference>
<keyword evidence="4 8" id="KW-0406">Ion transport</keyword>
<keyword evidence="2 8" id="KW-0813">Transport</keyword>
<comment type="caution">
    <text evidence="9">The sequence shown here is derived from an EMBL/GenBank/DDBJ whole genome shotgun (WGS) entry which is preliminary data.</text>
</comment>
<accession>A0ABP8Y5D3</accession>
<dbReference type="NCBIfam" id="NF009967">
    <property type="entry name" value="PRK13430.1"/>
    <property type="match status" value="1"/>
</dbReference>
<dbReference type="RefSeq" id="WP_172148266.1">
    <property type="nucleotide sequence ID" value="NZ_BAABID010000004.1"/>
</dbReference>